<sequence>MSTGVVVADGSDRADGERIAALLGLEPLPDEGGLFRRTHLDAHSSAIHYLLLDPDFSALHALTAPEVYHFYAGAPVRMLLLDPDGTASEPLLGPDPTIGQHPQLVVPAGTWQGARSTGAWSLVGTTMAPPFDESGFRLGERADLTARYPAWRERIAELTRTGRPVTPRAPGGARTSPRTGR</sequence>
<comment type="caution">
    <text evidence="3">The sequence shown here is derived from an EMBL/GenBank/DDBJ whole genome shotgun (WGS) entry which is preliminary data.</text>
</comment>
<dbReference type="InterPro" id="IPR011051">
    <property type="entry name" value="RmlC_Cupin_sf"/>
</dbReference>
<dbReference type="SUPFAM" id="SSF51182">
    <property type="entry name" value="RmlC-like cupins"/>
    <property type="match status" value="1"/>
</dbReference>
<keyword evidence="4" id="KW-1185">Reference proteome</keyword>
<evidence type="ECO:0000313" key="3">
    <source>
        <dbReference type="EMBL" id="MCO1659568.1"/>
    </source>
</evidence>
<dbReference type="Pfam" id="PF06172">
    <property type="entry name" value="Cupin_5"/>
    <property type="match status" value="1"/>
</dbReference>
<protein>
    <submittedName>
        <fullName evidence="3">Cupin domain-containing protein</fullName>
    </submittedName>
</protein>
<name>A0ABT1A9G3_9PSEU</name>
<evidence type="ECO:0000259" key="2">
    <source>
        <dbReference type="Pfam" id="PF06172"/>
    </source>
</evidence>
<evidence type="ECO:0000313" key="4">
    <source>
        <dbReference type="Proteomes" id="UP001165283"/>
    </source>
</evidence>
<dbReference type="PANTHER" id="PTHR33387">
    <property type="entry name" value="RMLC-LIKE JELLY ROLL FOLD PROTEIN"/>
    <property type="match status" value="1"/>
</dbReference>
<feature type="region of interest" description="Disordered" evidence="1">
    <location>
        <begin position="160"/>
        <end position="181"/>
    </location>
</feature>
<accession>A0ABT1A9G3</accession>
<dbReference type="InterPro" id="IPR039935">
    <property type="entry name" value="YML079W-like"/>
</dbReference>
<evidence type="ECO:0000256" key="1">
    <source>
        <dbReference type="SAM" id="MobiDB-lite"/>
    </source>
</evidence>
<dbReference type="InterPro" id="IPR014710">
    <property type="entry name" value="RmlC-like_jellyroll"/>
</dbReference>
<organism evidence="3 4">
    <name type="scientific">Pseudonocardia humida</name>
    <dbReference type="NCBI Taxonomy" id="2800819"/>
    <lineage>
        <taxon>Bacteria</taxon>
        <taxon>Bacillati</taxon>
        <taxon>Actinomycetota</taxon>
        <taxon>Actinomycetes</taxon>
        <taxon>Pseudonocardiales</taxon>
        <taxon>Pseudonocardiaceae</taxon>
        <taxon>Pseudonocardia</taxon>
    </lineage>
</organism>
<proteinExistence type="predicted"/>
<dbReference type="CDD" id="cd06121">
    <property type="entry name" value="cupin_YML079wp"/>
    <property type="match status" value="1"/>
</dbReference>
<dbReference type="RefSeq" id="WP_252444390.1">
    <property type="nucleotide sequence ID" value="NZ_JAGSOV010000068.1"/>
</dbReference>
<dbReference type="PANTHER" id="PTHR33387:SF3">
    <property type="entry name" value="DUF985 DOMAIN-CONTAINING PROTEIN"/>
    <property type="match status" value="1"/>
</dbReference>
<dbReference type="Proteomes" id="UP001165283">
    <property type="component" value="Unassembled WGS sequence"/>
</dbReference>
<reference evidence="3" key="1">
    <citation type="submission" date="2021-04" db="EMBL/GenBank/DDBJ databases">
        <title>Pseudonocardia sp. nov., isolated from sandy soil of mangrove forest.</title>
        <authorList>
            <person name="Zan Z."/>
            <person name="Huang R."/>
            <person name="Liu W."/>
        </authorList>
    </citation>
    <scope>NUCLEOTIDE SEQUENCE</scope>
    <source>
        <strain evidence="3">S2-4</strain>
    </source>
</reference>
<gene>
    <name evidence="3" type="ORF">KDL28_31315</name>
</gene>
<feature type="domain" description="DUF985" evidence="2">
    <location>
        <begin position="18"/>
        <end position="138"/>
    </location>
</feature>
<dbReference type="EMBL" id="JAGSOV010000068">
    <property type="protein sequence ID" value="MCO1659568.1"/>
    <property type="molecule type" value="Genomic_DNA"/>
</dbReference>
<dbReference type="Gene3D" id="2.60.120.10">
    <property type="entry name" value="Jelly Rolls"/>
    <property type="match status" value="1"/>
</dbReference>
<dbReference type="InterPro" id="IPR009327">
    <property type="entry name" value="Cupin_DUF985"/>
</dbReference>